<reference evidence="1" key="1">
    <citation type="submission" date="2024-06" db="UniProtKB">
        <authorList>
            <consortium name="Ensembl"/>
        </authorList>
    </citation>
    <scope>IDENTIFICATION</scope>
</reference>
<dbReference type="AlphaFoldDB" id="M3XW87"/>
<protein>
    <submittedName>
        <fullName evidence="1">Uncharacterized protein</fullName>
    </submittedName>
</protein>
<dbReference type="InParanoid" id="M3XW87"/>
<proteinExistence type="predicted"/>
<accession>M3XW87</accession>
<dbReference type="HOGENOM" id="CLU_1834527_0_0_1"/>
<dbReference type="EMBL" id="AEYP01015452">
    <property type="status" value="NOT_ANNOTATED_CDS"/>
    <property type="molecule type" value="Genomic_DNA"/>
</dbReference>
<dbReference type="EMBL" id="AEYP01015453">
    <property type="status" value="NOT_ANNOTATED_CDS"/>
    <property type="molecule type" value="Genomic_DNA"/>
</dbReference>
<evidence type="ECO:0000313" key="1">
    <source>
        <dbReference type="Ensembl" id="ENSMPUP00000003337.1"/>
    </source>
</evidence>
<organism evidence="1">
    <name type="scientific">Mustela putorius furo</name>
    <name type="common">European domestic ferret</name>
    <name type="synonym">Mustela furo</name>
    <dbReference type="NCBI Taxonomy" id="9669"/>
    <lineage>
        <taxon>Eukaryota</taxon>
        <taxon>Metazoa</taxon>
        <taxon>Chordata</taxon>
        <taxon>Craniata</taxon>
        <taxon>Vertebrata</taxon>
        <taxon>Euteleostomi</taxon>
        <taxon>Mammalia</taxon>
        <taxon>Eutheria</taxon>
        <taxon>Laurasiatheria</taxon>
        <taxon>Carnivora</taxon>
        <taxon>Caniformia</taxon>
        <taxon>Musteloidea</taxon>
        <taxon>Mustelidae</taxon>
        <taxon>Mustelinae</taxon>
        <taxon>Mustela</taxon>
    </lineage>
</organism>
<name>M3XW87_MUSPF</name>
<dbReference type="Ensembl" id="ENSMPUT00000003402.1">
    <property type="protein sequence ID" value="ENSMPUP00000003337.1"/>
    <property type="gene ID" value="ENSMPUG00000003369.1"/>
</dbReference>
<sequence>MQGVWCSLPKRVFPSMLGEKERWPPRGPTSMQESGPSCLRLCQKPGIYCPPPPPTPASCGKGVEGKCIPNQKGIRATPAGIMRLVCRAGENHLGQITPEPDLHGTGLHSGIFKMLKLVTQPRVSRPGQMCSIHLFKHGAH</sequence>